<feature type="transmembrane region" description="Helical" evidence="5">
    <location>
        <begin position="173"/>
        <end position="191"/>
    </location>
</feature>
<protein>
    <recommendedName>
        <fullName evidence="9">Protein lifeguard 1-like</fullName>
    </recommendedName>
</protein>
<dbReference type="GO" id="GO:0016020">
    <property type="term" value="C:membrane"/>
    <property type="evidence" value="ECO:0007669"/>
    <property type="project" value="UniProtKB-SubCell"/>
</dbReference>
<feature type="transmembrane region" description="Helical" evidence="5">
    <location>
        <begin position="203"/>
        <end position="222"/>
    </location>
</feature>
<keyword evidence="3 5" id="KW-1133">Transmembrane helix</keyword>
<keyword evidence="2 5" id="KW-0812">Transmembrane</keyword>
<comment type="caution">
    <text evidence="7">The sequence shown here is derived from an EMBL/GenBank/DDBJ whole genome shotgun (WGS) entry which is preliminary data.</text>
</comment>
<evidence type="ECO:0000256" key="6">
    <source>
        <dbReference type="SAM" id="MobiDB-lite"/>
    </source>
</evidence>
<dbReference type="AlphaFoldDB" id="A0ABD1JAQ8"/>
<dbReference type="EMBL" id="JBHFQA010000017">
    <property type="protein sequence ID" value="KAL2084278.1"/>
    <property type="molecule type" value="Genomic_DNA"/>
</dbReference>
<dbReference type="PANTHER" id="PTHR23291">
    <property type="entry name" value="BAX INHIBITOR-RELATED"/>
    <property type="match status" value="1"/>
</dbReference>
<gene>
    <name evidence="7" type="ORF">ACEWY4_019796</name>
</gene>
<dbReference type="InterPro" id="IPR006214">
    <property type="entry name" value="Bax_inhibitor_1-related"/>
</dbReference>
<comment type="subcellular location">
    <subcellularLocation>
        <location evidence="1">Membrane</location>
        <topology evidence="1">Multi-pass membrane protein</topology>
    </subcellularLocation>
</comment>
<keyword evidence="4 5" id="KW-0472">Membrane</keyword>
<sequence length="290" mass="32475">MASDNRSLNPPPYNPYAPQHTPSYGSEMGHKDGTVSINVISPMDMGVPTDQPNGSGPPSYIQDFEETNHFSDASIRRGFLRKVYFTLMIQLLATVGIICAFLYWTDLRMWTYYSSWFTYATMGTTVVLILVLACCGEVRRKVPLNFIFLGLFTVVEGLMLGSVSVYYNAEAVLWAVGATAFVTFTLTLFAMQTKLDFTKCTGTLWALCWSLISFGLLCAILRSNYLHIVYACLGTTVFSVYLVMDTQLMLGGNHKFTLDPEEYIFAALNLYLDIINLFLLLLQLISICSD</sequence>
<evidence type="ECO:0008006" key="9">
    <source>
        <dbReference type="Google" id="ProtNLM"/>
    </source>
</evidence>
<evidence type="ECO:0000256" key="2">
    <source>
        <dbReference type="ARBA" id="ARBA00022692"/>
    </source>
</evidence>
<dbReference type="PANTHER" id="PTHR23291:SF47">
    <property type="entry name" value="TRANSMEMBRANE BAX INHIBITOR MOTIF CONTAINING 7"/>
    <property type="match status" value="1"/>
</dbReference>
<comment type="similarity">
    <text evidence="5">Belongs to the BI1 family.</text>
</comment>
<feature type="transmembrane region" description="Helical" evidence="5">
    <location>
        <begin position="146"/>
        <end position="167"/>
    </location>
</feature>
<organism evidence="7 8">
    <name type="scientific">Coilia grayii</name>
    <name type="common">Gray's grenadier anchovy</name>
    <dbReference type="NCBI Taxonomy" id="363190"/>
    <lineage>
        <taxon>Eukaryota</taxon>
        <taxon>Metazoa</taxon>
        <taxon>Chordata</taxon>
        <taxon>Craniata</taxon>
        <taxon>Vertebrata</taxon>
        <taxon>Euteleostomi</taxon>
        <taxon>Actinopterygii</taxon>
        <taxon>Neopterygii</taxon>
        <taxon>Teleostei</taxon>
        <taxon>Clupei</taxon>
        <taxon>Clupeiformes</taxon>
        <taxon>Clupeoidei</taxon>
        <taxon>Engraulidae</taxon>
        <taxon>Coilinae</taxon>
        <taxon>Coilia</taxon>
    </lineage>
</organism>
<dbReference type="Pfam" id="PF01027">
    <property type="entry name" value="Bax1-I"/>
    <property type="match status" value="1"/>
</dbReference>
<evidence type="ECO:0000256" key="5">
    <source>
        <dbReference type="RuleBase" id="RU004379"/>
    </source>
</evidence>
<keyword evidence="8" id="KW-1185">Reference proteome</keyword>
<evidence type="ECO:0000313" key="7">
    <source>
        <dbReference type="EMBL" id="KAL2084278.1"/>
    </source>
</evidence>
<evidence type="ECO:0000313" key="8">
    <source>
        <dbReference type="Proteomes" id="UP001591681"/>
    </source>
</evidence>
<evidence type="ECO:0000256" key="4">
    <source>
        <dbReference type="ARBA" id="ARBA00023136"/>
    </source>
</evidence>
<feature type="transmembrane region" description="Helical" evidence="5">
    <location>
        <begin position="263"/>
        <end position="285"/>
    </location>
</feature>
<dbReference type="CDD" id="cd10428">
    <property type="entry name" value="LFG_like"/>
    <property type="match status" value="1"/>
</dbReference>
<evidence type="ECO:0000256" key="3">
    <source>
        <dbReference type="ARBA" id="ARBA00022989"/>
    </source>
</evidence>
<dbReference type="Proteomes" id="UP001591681">
    <property type="component" value="Unassembled WGS sequence"/>
</dbReference>
<name>A0ABD1JAQ8_9TELE</name>
<feature type="transmembrane region" description="Helical" evidence="5">
    <location>
        <begin position="83"/>
        <end position="104"/>
    </location>
</feature>
<evidence type="ECO:0000256" key="1">
    <source>
        <dbReference type="ARBA" id="ARBA00004141"/>
    </source>
</evidence>
<accession>A0ABD1JAQ8</accession>
<proteinExistence type="inferred from homology"/>
<feature type="region of interest" description="Disordered" evidence="6">
    <location>
        <begin position="1"/>
        <end position="27"/>
    </location>
</feature>
<reference evidence="7 8" key="1">
    <citation type="submission" date="2024-09" db="EMBL/GenBank/DDBJ databases">
        <title>A chromosome-level genome assembly of Gray's grenadier anchovy, Coilia grayii.</title>
        <authorList>
            <person name="Fu Z."/>
        </authorList>
    </citation>
    <scope>NUCLEOTIDE SEQUENCE [LARGE SCALE GENOMIC DNA]</scope>
    <source>
        <strain evidence="7">G4</strain>
        <tissue evidence="7">Muscle</tissue>
    </source>
</reference>
<feature type="transmembrane region" description="Helical" evidence="5">
    <location>
        <begin position="228"/>
        <end position="251"/>
    </location>
</feature>
<feature type="transmembrane region" description="Helical" evidence="5">
    <location>
        <begin position="116"/>
        <end position="134"/>
    </location>
</feature>